<reference evidence="1" key="2">
    <citation type="journal article" date="2017" name="J. Med. Entomol.">
        <title>Transcriptome Analysis of the Triatoma infestans (Hemiptera: Reduviidae) Integument.</title>
        <authorList>
            <person name="Calderon-Fernandez G.M."/>
            <person name="Moriconi D.E."/>
            <person name="Dulbecco A.B."/>
            <person name="Juarez M.P."/>
        </authorList>
    </citation>
    <scope>NUCLEOTIDE SEQUENCE</scope>
    <source>
        <strain evidence="1">Int1</strain>
        <tissue evidence="1">Integument</tissue>
    </source>
</reference>
<reference evidence="1" key="1">
    <citation type="submission" date="2016-04" db="EMBL/GenBank/DDBJ databases">
        <authorList>
            <person name="Calderon-Fernandez G.M.Sr."/>
        </authorList>
    </citation>
    <scope>NUCLEOTIDE SEQUENCE</scope>
    <source>
        <strain evidence="1">Int1</strain>
        <tissue evidence="1">Integument</tissue>
    </source>
</reference>
<name>A0A170W0N4_TRIIF</name>
<sequence length="65" mass="7293">VWCSMRSGGVRRDWIGVPRKIFMPGLKDFRCACINPDLESLIDGGNLKHYDNCDPNSESCFIGSD</sequence>
<evidence type="ECO:0000313" key="1">
    <source>
        <dbReference type="EMBL" id="JAR97104.1"/>
    </source>
</evidence>
<accession>A0A170W0N4</accession>
<dbReference type="AlphaFoldDB" id="A0A170W0N4"/>
<dbReference type="EMBL" id="GEMB01006228">
    <property type="protein sequence ID" value="JAR97104.1"/>
    <property type="molecule type" value="Transcribed_RNA"/>
</dbReference>
<organism evidence="1">
    <name type="scientific">Triatoma infestans</name>
    <name type="common">Assassin bug</name>
    <dbReference type="NCBI Taxonomy" id="30076"/>
    <lineage>
        <taxon>Eukaryota</taxon>
        <taxon>Metazoa</taxon>
        <taxon>Ecdysozoa</taxon>
        <taxon>Arthropoda</taxon>
        <taxon>Hexapoda</taxon>
        <taxon>Insecta</taxon>
        <taxon>Pterygota</taxon>
        <taxon>Neoptera</taxon>
        <taxon>Paraneoptera</taxon>
        <taxon>Hemiptera</taxon>
        <taxon>Heteroptera</taxon>
        <taxon>Panheteroptera</taxon>
        <taxon>Cimicomorpha</taxon>
        <taxon>Reduviidae</taxon>
        <taxon>Triatominae</taxon>
        <taxon>Triatoma</taxon>
    </lineage>
</organism>
<protein>
    <submittedName>
        <fullName evidence="1">Neuferricin</fullName>
    </submittedName>
</protein>
<proteinExistence type="predicted"/>
<feature type="non-terminal residue" evidence="1">
    <location>
        <position position="1"/>
    </location>
</feature>